<reference evidence="1" key="1">
    <citation type="submission" date="2022-03" db="EMBL/GenBank/DDBJ databases">
        <title>Draft genome sequence of Aduncisulcus paluster, a free-living microaerophilic Fornicata.</title>
        <authorList>
            <person name="Yuyama I."/>
            <person name="Kume K."/>
            <person name="Tamura T."/>
            <person name="Inagaki Y."/>
            <person name="Hashimoto T."/>
        </authorList>
    </citation>
    <scope>NUCLEOTIDE SEQUENCE</scope>
    <source>
        <strain evidence="1">NY0171</strain>
    </source>
</reference>
<evidence type="ECO:0000313" key="2">
    <source>
        <dbReference type="Proteomes" id="UP001057375"/>
    </source>
</evidence>
<sequence>MYEDLSEEQQRYLSYLWQKVVKNRKEYEDIVLDKIKTSVTKLMEKKKTVSREVRQLIFELDDKISSLVSMKKEAEARLDLIDEEFKGQLVEMKLQSSKLLKDARKTSKEYIIEQFGKQYPDVDIATILDEQTEKFD</sequence>
<evidence type="ECO:0000313" key="1">
    <source>
        <dbReference type="EMBL" id="GKT33355.1"/>
    </source>
</evidence>
<protein>
    <submittedName>
        <fullName evidence="1">Uncharacterized protein</fullName>
    </submittedName>
</protein>
<keyword evidence="2" id="KW-1185">Reference proteome</keyword>
<gene>
    <name evidence="1" type="ORF">ADUPG1_007292</name>
</gene>
<accession>A0ABQ5KQV6</accession>
<dbReference type="EMBL" id="BQXS01010225">
    <property type="protein sequence ID" value="GKT33355.1"/>
    <property type="molecule type" value="Genomic_DNA"/>
</dbReference>
<comment type="caution">
    <text evidence="1">The sequence shown here is derived from an EMBL/GenBank/DDBJ whole genome shotgun (WGS) entry which is preliminary data.</text>
</comment>
<organism evidence="1 2">
    <name type="scientific">Aduncisulcus paluster</name>
    <dbReference type="NCBI Taxonomy" id="2918883"/>
    <lineage>
        <taxon>Eukaryota</taxon>
        <taxon>Metamonada</taxon>
        <taxon>Carpediemonas-like organisms</taxon>
        <taxon>Aduncisulcus</taxon>
    </lineage>
</organism>
<proteinExistence type="predicted"/>
<dbReference type="Proteomes" id="UP001057375">
    <property type="component" value="Unassembled WGS sequence"/>
</dbReference>
<name>A0ABQ5KQV6_9EUKA</name>